<accession>A0AAD7I5X1</accession>
<evidence type="ECO:0000313" key="3">
    <source>
        <dbReference type="Proteomes" id="UP001215280"/>
    </source>
</evidence>
<evidence type="ECO:0000313" key="2">
    <source>
        <dbReference type="EMBL" id="KAJ7735844.1"/>
    </source>
</evidence>
<dbReference type="AlphaFoldDB" id="A0AAD7I5X1"/>
<dbReference type="EMBL" id="JARJLG010000152">
    <property type="protein sequence ID" value="KAJ7735844.1"/>
    <property type="molecule type" value="Genomic_DNA"/>
</dbReference>
<sequence length="242" mass="26308">MPSETAAANPPSTDAAASQPPLSASLKKPPHPSVQNVTLPNKRAKHDTFESKSPLEQLPSITKCFVRAVNPYLGITLVLHYGCQGRWGSLHSLSHVERAEAKIHVDAFHKCWQKLFCDAASNACQGDTTGLKHKLNYLLADTTLSLTPKINENTSKSARGRNHPMLRDAIVPWPLHILLNERDAPEPDAEPVPTPRAVTALKSLMKGKSTDGKDAPTASQYPSCFYAESPFDPKAPSKGLFS</sequence>
<keyword evidence="3" id="KW-1185">Reference proteome</keyword>
<name>A0AAD7I5X1_9AGAR</name>
<dbReference type="Proteomes" id="UP001215280">
    <property type="component" value="Unassembled WGS sequence"/>
</dbReference>
<feature type="region of interest" description="Disordered" evidence="1">
    <location>
        <begin position="1"/>
        <end position="52"/>
    </location>
</feature>
<gene>
    <name evidence="2" type="ORF">DFH07DRAFT_967036</name>
</gene>
<feature type="compositionally biased region" description="Low complexity" evidence="1">
    <location>
        <begin position="1"/>
        <end position="26"/>
    </location>
</feature>
<comment type="caution">
    <text evidence="2">The sequence shown here is derived from an EMBL/GenBank/DDBJ whole genome shotgun (WGS) entry which is preliminary data.</text>
</comment>
<evidence type="ECO:0000256" key="1">
    <source>
        <dbReference type="SAM" id="MobiDB-lite"/>
    </source>
</evidence>
<organism evidence="2 3">
    <name type="scientific">Mycena maculata</name>
    <dbReference type="NCBI Taxonomy" id="230809"/>
    <lineage>
        <taxon>Eukaryota</taxon>
        <taxon>Fungi</taxon>
        <taxon>Dikarya</taxon>
        <taxon>Basidiomycota</taxon>
        <taxon>Agaricomycotina</taxon>
        <taxon>Agaricomycetes</taxon>
        <taxon>Agaricomycetidae</taxon>
        <taxon>Agaricales</taxon>
        <taxon>Marasmiineae</taxon>
        <taxon>Mycenaceae</taxon>
        <taxon>Mycena</taxon>
    </lineage>
</organism>
<dbReference type="InterPro" id="IPR046521">
    <property type="entry name" value="DUF6698"/>
</dbReference>
<proteinExistence type="predicted"/>
<reference evidence="2" key="1">
    <citation type="submission" date="2023-03" db="EMBL/GenBank/DDBJ databases">
        <title>Massive genome expansion in bonnet fungi (Mycena s.s.) driven by repeated elements and novel gene families across ecological guilds.</title>
        <authorList>
            <consortium name="Lawrence Berkeley National Laboratory"/>
            <person name="Harder C.B."/>
            <person name="Miyauchi S."/>
            <person name="Viragh M."/>
            <person name="Kuo A."/>
            <person name="Thoen E."/>
            <person name="Andreopoulos B."/>
            <person name="Lu D."/>
            <person name="Skrede I."/>
            <person name="Drula E."/>
            <person name="Henrissat B."/>
            <person name="Morin E."/>
            <person name="Kohler A."/>
            <person name="Barry K."/>
            <person name="LaButti K."/>
            <person name="Morin E."/>
            <person name="Salamov A."/>
            <person name="Lipzen A."/>
            <person name="Mereny Z."/>
            <person name="Hegedus B."/>
            <person name="Baldrian P."/>
            <person name="Stursova M."/>
            <person name="Weitz H."/>
            <person name="Taylor A."/>
            <person name="Grigoriev I.V."/>
            <person name="Nagy L.G."/>
            <person name="Martin F."/>
            <person name="Kauserud H."/>
        </authorList>
    </citation>
    <scope>NUCLEOTIDE SEQUENCE</scope>
    <source>
        <strain evidence="2">CBHHK188m</strain>
    </source>
</reference>
<dbReference type="Pfam" id="PF20414">
    <property type="entry name" value="DUF6698"/>
    <property type="match status" value="1"/>
</dbReference>
<protein>
    <submittedName>
        <fullName evidence="2">Uncharacterized protein</fullName>
    </submittedName>
</protein>